<dbReference type="KEGG" id="mew:MSWAN_0774"/>
<gene>
    <name evidence="10" type="ordered locus">MSWAN_0774</name>
</gene>
<dbReference type="Pfam" id="PF16640">
    <property type="entry name" value="Big_3_5"/>
    <property type="match status" value="2"/>
</dbReference>
<dbReference type="InterPro" id="IPR032109">
    <property type="entry name" value="Big_3_5"/>
</dbReference>
<proteinExistence type="predicted"/>
<dbReference type="eggNOG" id="arCOG02487">
    <property type="taxonomic scope" value="Archaea"/>
</dbReference>
<evidence type="ECO:0000259" key="9">
    <source>
        <dbReference type="Pfam" id="PF16640"/>
    </source>
</evidence>
<evidence type="ECO:0000256" key="3">
    <source>
        <dbReference type="ARBA" id="ARBA00004613"/>
    </source>
</evidence>
<dbReference type="Gene3D" id="2.60.40.10">
    <property type="entry name" value="Immunoglobulins"/>
    <property type="match status" value="3"/>
</dbReference>
<dbReference type="Pfam" id="PF02415">
    <property type="entry name" value="Chlam_PMP"/>
    <property type="match status" value="1"/>
</dbReference>
<name>F6D866_METPW</name>
<feature type="domain" description="Bacterial Ig-like" evidence="9">
    <location>
        <begin position="567"/>
        <end position="648"/>
    </location>
</feature>
<evidence type="ECO:0000256" key="1">
    <source>
        <dbReference type="ARBA" id="ARBA00004196"/>
    </source>
</evidence>
<keyword evidence="4" id="KW-0964">Secreted</keyword>
<accession>F6D866</accession>
<evidence type="ECO:0000256" key="4">
    <source>
        <dbReference type="ARBA" id="ARBA00022525"/>
    </source>
</evidence>
<dbReference type="Pfam" id="PF13205">
    <property type="entry name" value="Big_5"/>
    <property type="match status" value="3"/>
</dbReference>
<sequence>MKNQQILLKIPLILLAVVVLFSFGVNSAAAANTSTIYVNTIGNNNWDGQSAIWDGTSGPKQTITNATGTVAENGTVYIAQGTYKESGIHINTNMTIIGESQQNTIINGVKSGNSIFLIAKGVNVTISNLTLTQGQSNNGGGAIYNNGTLTVTNSTFTDNNLLTGFGGAIFNQGGTLTVTNSRFNNNTAQIGGAICSRYGKVTLTSNIFNNNIAQFGGGAICNYECDLTVANSTFNNNIADWTGGAIMNFGNLTVTNSTFNNNTAQTDCGGAICNYDANLTVTNSILNNNTAPVGGAIYNGADDSSGDFSSVVNFNWIVGNSPNNSEIYSTNGTIDATLNWWGLNVDPSSFVASNVTVTPWLVLNVTVDPTTILNGGNSTVTVDLLHTNNGTIQDPTNGHVPDGIPVNFSTSVGSLNPVSTTLINGQATTTFTANDTALITSTIDNQTVSSSIIVDQAPSNVNVINVNNFAGQNVTLTANVTDYYGNPINGGQINFTVGTTPAGTANVKNGIANLNWTIPSTWTVDSYSITANFDGTGTNYANSTNTGTLTVNPTPTTVVVINLIKLAGQNVTLTANVTDYYGNPVNEGNVTFVVNGTSTNPVNVTNGTATLTWLIPSTWSVGDYNITANYLGTGNYTVSNSTGTLTVTPIPTVTVVDPANNAVNIAVNKVIKVTFNKAIKKGNGWIELTTSNGTVVPSTFSISDNVLIVTSNSTLTHGVKYNVLIHTDSVTDLTGDIVAGYVSRFTTSSDVTAPTVKTVNPINNAVNVAGNKVIKVTFSEAIKAGNGWIELVTSNGTVVPSTWSISGNVLTVKANSTLTHGVKYMVLIHTGSVTDLAGNNVKGHVSRFTVETVAPIVKTVNPINNAVNVAGDKVIKVTFSEAITAGTGWIELVTSNGTVVPVKCFINGSMLTITPSNALNKGVKYMVLIHTGSVTDLAGNNVKGYVSRFTVQN</sequence>
<evidence type="ECO:0000259" key="8">
    <source>
        <dbReference type="Pfam" id="PF13205"/>
    </source>
</evidence>
<comment type="subcellular location">
    <subcellularLocation>
        <location evidence="1">Cell envelope</location>
    </subcellularLocation>
    <subcellularLocation>
        <location evidence="2">Cell outer membrane</location>
    </subcellularLocation>
    <subcellularLocation>
        <location evidence="3">Secreted</location>
    </subcellularLocation>
</comment>
<dbReference type="RefSeq" id="WP_013825307.1">
    <property type="nucleotide sequence ID" value="NC_015574.1"/>
</dbReference>
<dbReference type="SUPFAM" id="SSF51126">
    <property type="entry name" value="Pectin lyase-like"/>
    <property type="match status" value="1"/>
</dbReference>
<evidence type="ECO:0000256" key="6">
    <source>
        <dbReference type="ARBA" id="ARBA00023136"/>
    </source>
</evidence>
<dbReference type="HOGENOM" id="CLU_013416_0_0_2"/>
<keyword evidence="7" id="KW-0998">Cell outer membrane</keyword>
<dbReference type="GO" id="GO:0005576">
    <property type="term" value="C:extracellular region"/>
    <property type="evidence" value="ECO:0007669"/>
    <property type="project" value="UniProtKB-SubCell"/>
</dbReference>
<evidence type="ECO:0000313" key="11">
    <source>
        <dbReference type="Proteomes" id="UP000009231"/>
    </source>
</evidence>
<evidence type="ECO:0000313" key="10">
    <source>
        <dbReference type="EMBL" id="AEG17805.1"/>
    </source>
</evidence>
<dbReference type="Proteomes" id="UP000009231">
    <property type="component" value="Chromosome"/>
</dbReference>
<dbReference type="InterPro" id="IPR032812">
    <property type="entry name" value="SbsA_Ig"/>
</dbReference>
<keyword evidence="11" id="KW-1185">Reference proteome</keyword>
<organism evidence="10 11">
    <name type="scientific">Methanobacterium paludis (strain DSM 25820 / JCM 18151 / SWAN1)</name>
    <dbReference type="NCBI Taxonomy" id="868131"/>
    <lineage>
        <taxon>Archaea</taxon>
        <taxon>Methanobacteriati</taxon>
        <taxon>Methanobacteriota</taxon>
        <taxon>Methanomada group</taxon>
        <taxon>Methanobacteria</taxon>
        <taxon>Methanobacteriales</taxon>
        <taxon>Methanobacteriaceae</taxon>
        <taxon>Methanobacterium</taxon>
    </lineage>
</organism>
<keyword evidence="5" id="KW-0732">Signal</keyword>
<dbReference type="InterPro" id="IPR003368">
    <property type="entry name" value="POMP_repeat"/>
</dbReference>
<dbReference type="GeneID" id="10668270"/>
<dbReference type="Gene3D" id="2.60.40.1220">
    <property type="match status" value="3"/>
</dbReference>
<feature type="domain" description="SbsA Ig-like" evidence="8">
    <location>
        <begin position="750"/>
        <end position="849"/>
    </location>
</feature>
<dbReference type="Gene3D" id="2.160.20.10">
    <property type="entry name" value="Single-stranded right-handed beta-helix, Pectin lyase-like"/>
    <property type="match status" value="1"/>
</dbReference>
<dbReference type="InterPro" id="IPR013783">
    <property type="entry name" value="Ig-like_fold"/>
</dbReference>
<evidence type="ECO:0000256" key="7">
    <source>
        <dbReference type="ARBA" id="ARBA00023237"/>
    </source>
</evidence>
<dbReference type="InterPro" id="IPR011050">
    <property type="entry name" value="Pectin_lyase_fold/virulence"/>
</dbReference>
<evidence type="ECO:0000256" key="5">
    <source>
        <dbReference type="ARBA" id="ARBA00022729"/>
    </source>
</evidence>
<keyword evidence="6" id="KW-0472">Membrane</keyword>
<dbReference type="OrthoDB" id="71580at2157"/>
<feature type="domain" description="Bacterial Ig-like" evidence="9">
    <location>
        <begin position="470"/>
        <end position="552"/>
    </location>
</feature>
<protein>
    <submittedName>
        <fullName evidence="10">Polymorphic outer membrane protein</fullName>
    </submittedName>
</protein>
<evidence type="ECO:0000256" key="2">
    <source>
        <dbReference type="ARBA" id="ARBA00004442"/>
    </source>
</evidence>
<feature type="domain" description="SbsA Ig-like" evidence="8">
    <location>
        <begin position="852"/>
        <end position="950"/>
    </location>
</feature>
<dbReference type="InterPro" id="IPR014755">
    <property type="entry name" value="Cu-Rt/internalin_Ig-like"/>
</dbReference>
<dbReference type="InterPro" id="IPR012334">
    <property type="entry name" value="Pectin_lyas_fold"/>
</dbReference>
<reference evidence="10 11" key="1">
    <citation type="journal article" date="2014" name="Int. J. Syst. Evol. Microbiol.">
        <title>Methanobacterium paludis sp. nov. and a novel strain of Methanobacterium lacus isolated from northern peatlands.</title>
        <authorList>
            <person name="Cadillo-Quiroz H."/>
            <person name="Brauer S.L."/>
            <person name="Goodson N."/>
            <person name="Yavitt J.B."/>
            <person name="Zinder S.H."/>
        </authorList>
    </citation>
    <scope>NUCLEOTIDE SEQUENCE [LARGE SCALE GENOMIC DNA]</scope>
    <source>
        <strain evidence="11">DSM 25820 / JCM 18151 / SWAN1</strain>
    </source>
</reference>
<feature type="domain" description="SbsA Ig-like" evidence="8">
    <location>
        <begin position="651"/>
        <end position="747"/>
    </location>
</feature>
<dbReference type="AlphaFoldDB" id="F6D866"/>
<dbReference type="EMBL" id="CP002772">
    <property type="protein sequence ID" value="AEG17805.1"/>
    <property type="molecule type" value="Genomic_DNA"/>
</dbReference>